<protein>
    <submittedName>
        <fullName evidence="4">Tetratricopeptide repeat protein</fullName>
    </submittedName>
</protein>
<comment type="caution">
    <text evidence="4">The sequence shown here is derived from an EMBL/GenBank/DDBJ whole genome shotgun (WGS) entry which is preliminary data.</text>
</comment>
<keyword evidence="3" id="KW-0732">Signal</keyword>
<dbReference type="InterPro" id="IPR011990">
    <property type="entry name" value="TPR-like_helical_dom_sf"/>
</dbReference>
<evidence type="ECO:0000313" key="4">
    <source>
        <dbReference type="EMBL" id="TCZ72160.1"/>
    </source>
</evidence>
<dbReference type="Proteomes" id="UP000295164">
    <property type="component" value="Unassembled WGS sequence"/>
</dbReference>
<evidence type="ECO:0000313" key="5">
    <source>
        <dbReference type="Proteomes" id="UP000295164"/>
    </source>
</evidence>
<keyword evidence="2" id="KW-0472">Membrane</keyword>
<keyword evidence="2" id="KW-1133">Transmembrane helix</keyword>
<feature type="chain" id="PRO_5020839273" evidence="3">
    <location>
        <begin position="20"/>
        <end position="318"/>
    </location>
</feature>
<keyword evidence="1" id="KW-0802">TPR repeat</keyword>
<name>A0A4R4E4L5_9BACT</name>
<proteinExistence type="predicted"/>
<organism evidence="4 5">
    <name type="scientific">Flaviaesturariibacter aridisoli</name>
    <dbReference type="NCBI Taxonomy" id="2545761"/>
    <lineage>
        <taxon>Bacteria</taxon>
        <taxon>Pseudomonadati</taxon>
        <taxon>Bacteroidota</taxon>
        <taxon>Chitinophagia</taxon>
        <taxon>Chitinophagales</taxon>
        <taxon>Chitinophagaceae</taxon>
        <taxon>Flaviaestuariibacter</taxon>
    </lineage>
</organism>
<keyword evidence="5" id="KW-1185">Reference proteome</keyword>
<dbReference type="InterPro" id="IPR019734">
    <property type="entry name" value="TPR_rpt"/>
</dbReference>
<dbReference type="PROSITE" id="PS50005">
    <property type="entry name" value="TPR"/>
    <property type="match status" value="1"/>
</dbReference>
<dbReference type="Gene3D" id="1.25.40.10">
    <property type="entry name" value="Tetratricopeptide repeat domain"/>
    <property type="match status" value="1"/>
</dbReference>
<dbReference type="RefSeq" id="WP_131851774.1">
    <property type="nucleotide sequence ID" value="NZ_SKFH01000011.1"/>
</dbReference>
<evidence type="ECO:0000256" key="2">
    <source>
        <dbReference type="SAM" id="Phobius"/>
    </source>
</evidence>
<dbReference type="EMBL" id="SKFH01000011">
    <property type="protein sequence ID" value="TCZ72160.1"/>
    <property type="molecule type" value="Genomic_DNA"/>
</dbReference>
<reference evidence="4 5" key="1">
    <citation type="submission" date="2019-03" db="EMBL/GenBank/DDBJ databases">
        <authorList>
            <person name="Kim M.K.M."/>
        </authorList>
    </citation>
    <scope>NUCLEOTIDE SEQUENCE [LARGE SCALE GENOMIC DNA]</scope>
    <source>
        <strain evidence="4 5">17J68-15</strain>
    </source>
</reference>
<accession>A0A4R4E4L5</accession>
<feature type="repeat" description="TPR" evidence="1">
    <location>
        <begin position="106"/>
        <end position="139"/>
    </location>
</feature>
<feature type="signal peptide" evidence="3">
    <location>
        <begin position="1"/>
        <end position="19"/>
    </location>
</feature>
<dbReference type="AlphaFoldDB" id="A0A4R4E4L5"/>
<dbReference type="SUPFAM" id="SSF48452">
    <property type="entry name" value="TPR-like"/>
    <property type="match status" value="1"/>
</dbReference>
<dbReference type="SMART" id="SM00028">
    <property type="entry name" value="TPR"/>
    <property type="match status" value="2"/>
</dbReference>
<feature type="transmembrane region" description="Helical" evidence="2">
    <location>
        <begin position="294"/>
        <end position="313"/>
    </location>
</feature>
<evidence type="ECO:0000256" key="3">
    <source>
        <dbReference type="SAM" id="SignalP"/>
    </source>
</evidence>
<gene>
    <name evidence="4" type="ORF">E0486_08695</name>
</gene>
<keyword evidence="2" id="KW-0812">Transmembrane</keyword>
<evidence type="ECO:0000256" key="1">
    <source>
        <dbReference type="PROSITE-ProRule" id="PRU00339"/>
    </source>
</evidence>
<sequence>MKKLLLPFAFLAAALPAAACINGETREPKDGTLLFADRGGESRVPRGHDFEKIDYAATTARLEQGWRRTGDAAYRSDMGVLLILQKKYTEARDLYLDLERRKPGRYSTASNLGTVYELLGKNDSALLWIRRAVAIDPKSHRGSEWIHVNILEAKAAGNANPSTSDLLDADLGRDAKPRWTAAGRSPWTLDEAIFYQLNERMSFLAPPDPVIGRLLFELGNLRWLQHDPTSVGALYGAARRYGFTDTLLLRRAQTLSDSLVAAGKTDAALQQLVKDARPAPTVMAATKPAPSNTLYWSLAGIFVFLGAFVWLLARRRRR</sequence>
<dbReference type="OrthoDB" id="1159555at2"/>